<dbReference type="EMBL" id="QPJS01000001">
    <property type="protein sequence ID" value="RCX05588.1"/>
    <property type="molecule type" value="Genomic_DNA"/>
</dbReference>
<comment type="caution">
    <text evidence="2">The sequence shown here is derived from an EMBL/GenBank/DDBJ whole genome shotgun (WGS) entry which is preliminary data.</text>
</comment>
<dbReference type="NCBIfam" id="TIGR04514">
    <property type="entry name" value="GWxTD_dom"/>
    <property type="match status" value="1"/>
</dbReference>
<feature type="domain" description="GWxTD" evidence="1">
    <location>
        <begin position="325"/>
        <end position="458"/>
    </location>
</feature>
<proteinExistence type="predicted"/>
<reference evidence="2 3" key="1">
    <citation type="submission" date="2018-07" db="EMBL/GenBank/DDBJ databases">
        <title>Genomic Encyclopedia of Type Strains, Phase IV (KMG-IV): sequencing the most valuable type-strain genomes for metagenomic binning, comparative biology and taxonomic classification.</title>
        <authorList>
            <person name="Goeker M."/>
        </authorList>
    </citation>
    <scope>NUCLEOTIDE SEQUENCE [LARGE SCALE GENOMIC DNA]</scope>
    <source>
        <strain evidence="2 3">DSM 21410</strain>
    </source>
</reference>
<organism evidence="2 3">
    <name type="scientific">Schleiferia thermophila</name>
    <dbReference type="NCBI Taxonomy" id="884107"/>
    <lineage>
        <taxon>Bacteria</taxon>
        <taxon>Pseudomonadati</taxon>
        <taxon>Bacteroidota</taxon>
        <taxon>Flavobacteriia</taxon>
        <taxon>Flavobacteriales</taxon>
        <taxon>Schleiferiaceae</taxon>
        <taxon>Schleiferia</taxon>
    </lineage>
</organism>
<protein>
    <submittedName>
        <fullName evidence="2">GWxTD domain-containing protein</fullName>
    </submittedName>
</protein>
<evidence type="ECO:0000313" key="2">
    <source>
        <dbReference type="EMBL" id="RCX05588.1"/>
    </source>
</evidence>
<dbReference type="Proteomes" id="UP000253517">
    <property type="component" value="Unassembled WGS sequence"/>
</dbReference>
<name>A0A369AB18_9FLAO</name>
<accession>A0A369AB18</accession>
<dbReference type="AlphaFoldDB" id="A0A369AB18"/>
<evidence type="ECO:0000259" key="1">
    <source>
        <dbReference type="Pfam" id="PF20094"/>
    </source>
</evidence>
<dbReference type="InterPro" id="IPR030959">
    <property type="entry name" value="GWxTD_dom"/>
</dbReference>
<sequence length="508" mass="59297">MTKRFFKYLILNVINTLFILNLCGEKLDLRFGYFHFFHPEVNIYTETHFNVYGKSISAIKNESGDYTGSVLITMTFYKDGQVIQGDKIRITLPEVSDLDFYDRGFTAKSQFRLPPGINILALEIMDENNASESYHFELTIDVPNAEDFKVSDLMLIAGIPDNISGNLSKNDFIPYIASNTYLYDNRVKEILFYLEFYDLPVDDEKELPFFVNYYLESFNGNFPMEKFSGRVKIKNTGLHPVFAKIDISSLPSGIYNLVVEAINRKNELYAGKKIRIERISDVEPASVSLDLLEKFTLENTIVPVETLKDSVKDYLLYMMPIVTYSEQKIIDRLLAEGDVEMMMKYFNSYWITKASSGKYWQEYYDRVKIANSNYGTRLIKGFRTDRGRVFCLYGPPTIIESRKHEPNTYPYEIWQYDRLIAYNGSTTQSDRIFIFADREINTGTYRLIHSNAMGENFNERWQYLLMERDMWTPNVDDVDLPAQAGDWGNRFNNSIIINPSKFGRYNRW</sequence>
<dbReference type="Pfam" id="PF20094">
    <property type="entry name" value="GWxTD_dom"/>
    <property type="match status" value="1"/>
</dbReference>
<keyword evidence="3" id="KW-1185">Reference proteome</keyword>
<dbReference type="RefSeq" id="WP_114365889.1">
    <property type="nucleotide sequence ID" value="NZ_BHZF01000001.1"/>
</dbReference>
<evidence type="ECO:0000313" key="3">
    <source>
        <dbReference type="Proteomes" id="UP000253517"/>
    </source>
</evidence>
<gene>
    <name evidence="2" type="ORF">DES35_101876</name>
</gene>